<dbReference type="PANTHER" id="PTHR10696">
    <property type="entry name" value="GAMMA-BUTYROBETAINE HYDROXYLASE-RELATED"/>
    <property type="match status" value="1"/>
</dbReference>
<keyword evidence="4" id="KW-0479">Metal-binding</keyword>
<dbReference type="Pfam" id="PF02668">
    <property type="entry name" value="TauD"/>
    <property type="match status" value="1"/>
</dbReference>
<evidence type="ECO:0000259" key="9">
    <source>
        <dbReference type="Pfam" id="PF02668"/>
    </source>
</evidence>
<gene>
    <name evidence="11" type="ORF">CVLEPA_LOCUS15392</name>
</gene>
<dbReference type="InterPro" id="IPR038492">
    <property type="entry name" value="GBBH-like_N_sf"/>
</dbReference>
<accession>A0ABP0G0Q5</accession>
<keyword evidence="7" id="KW-0560">Oxidoreductase</keyword>
<dbReference type="Gene3D" id="3.30.2020.30">
    <property type="match status" value="1"/>
</dbReference>
<dbReference type="SUPFAM" id="SSF51197">
    <property type="entry name" value="Clavaminate synthase-like"/>
    <property type="match status" value="1"/>
</dbReference>
<evidence type="ECO:0000256" key="6">
    <source>
        <dbReference type="ARBA" id="ARBA00022964"/>
    </source>
</evidence>
<feature type="domain" description="Gamma-butyrobetaine hydroxylase-like N-terminal" evidence="10">
    <location>
        <begin position="81"/>
        <end position="153"/>
    </location>
</feature>
<evidence type="ECO:0000256" key="3">
    <source>
        <dbReference type="ARBA" id="ARBA00008654"/>
    </source>
</evidence>
<evidence type="ECO:0008006" key="13">
    <source>
        <dbReference type="Google" id="ProtNLM"/>
    </source>
</evidence>
<evidence type="ECO:0000256" key="1">
    <source>
        <dbReference type="ARBA" id="ARBA00001954"/>
    </source>
</evidence>
<comment type="caution">
    <text evidence="11">The sequence shown here is derived from an EMBL/GenBank/DDBJ whole genome shotgun (WGS) entry which is preliminary data.</text>
</comment>
<dbReference type="InterPro" id="IPR010376">
    <property type="entry name" value="GBBH-like_N"/>
</dbReference>
<dbReference type="Proteomes" id="UP001642483">
    <property type="component" value="Unassembled WGS sequence"/>
</dbReference>
<reference evidence="11 12" key="1">
    <citation type="submission" date="2024-02" db="EMBL/GenBank/DDBJ databases">
        <authorList>
            <person name="Daric V."/>
            <person name="Darras S."/>
        </authorList>
    </citation>
    <scope>NUCLEOTIDE SEQUENCE [LARGE SCALE GENOMIC DNA]</scope>
</reference>
<evidence type="ECO:0000259" key="10">
    <source>
        <dbReference type="Pfam" id="PF06155"/>
    </source>
</evidence>
<dbReference type="Pfam" id="PF06155">
    <property type="entry name" value="GBBH-like_N"/>
    <property type="match status" value="1"/>
</dbReference>
<keyword evidence="6" id="KW-0223">Dioxygenase</keyword>
<dbReference type="InterPro" id="IPR042098">
    <property type="entry name" value="TauD-like_sf"/>
</dbReference>
<name>A0ABP0G0Q5_CLALP</name>
<dbReference type="PANTHER" id="PTHR10696:SF25">
    <property type="entry name" value="OXIDOREDUCTASE AIM17-RELATED"/>
    <property type="match status" value="1"/>
</dbReference>
<comment type="pathway">
    <text evidence="2">Amine and polyamine biosynthesis; carnitine biosynthesis.</text>
</comment>
<dbReference type="Gene3D" id="3.60.130.10">
    <property type="entry name" value="Clavaminate synthase-like"/>
    <property type="match status" value="1"/>
</dbReference>
<sequence>MLANKTLSTLIRNVCIRRNFCLSQKILRENIGVKCGVSAKQSKPIHTNKERFLQASAKSLKSERLGSMLQIKTEISNVRVLPDKTELVIEWIDGHESLFQASWLRFHCFCPSCYSSADGLYKIDIERFKKNLTISSTSWNQSEQVLKVHFDNDVPSNHVALLPYDWLRENCYCDVCLKQKLSDRDVITKNSQKPKKMPVVDYDEIKDNPDQFLFDFMHHTFEVGYCKILNFPKEDELFMKFAESLGPVESNPYGYYNGTYFDDVKNAGAVDNVGQTNVDLPFHQDYRYVDTCGQTILHNCIRFDDCVKGGESIMVDLFQVAEILRDESPEDFKVMTKVPVIYENVNSNKRHFQIQKTHIEVDYNGKVTSCLWSGDLRPRLQVRQSDVTRYYKAHKKLSEIMKREELHIRFRHVTGSLVAMNNRRMVHKRTQFESNGGVRHFKQLSLHTAFMRNNYMLLAKKLGRVVSPPMTGNGSFF</sequence>
<evidence type="ECO:0000256" key="8">
    <source>
        <dbReference type="ARBA" id="ARBA00023004"/>
    </source>
</evidence>
<keyword evidence="8" id="KW-0408">Iron</keyword>
<evidence type="ECO:0000256" key="7">
    <source>
        <dbReference type="ARBA" id="ARBA00023002"/>
    </source>
</evidence>
<dbReference type="InterPro" id="IPR050411">
    <property type="entry name" value="AlphaKG_dependent_hydroxylases"/>
</dbReference>
<keyword evidence="12" id="KW-1185">Reference proteome</keyword>
<comment type="similarity">
    <text evidence="3">Belongs to the gamma-BBH/TMLD family.</text>
</comment>
<evidence type="ECO:0000313" key="11">
    <source>
        <dbReference type="EMBL" id="CAK8684406.1"/>
    </source>
</evidence>
<keyword evidence="5" id="KW-0124">Carnitine biosynthesis</keyword>
<feature type="domain" description="TauD/TfdA-like" evidence="9">
    <location>
        <begin position="210"/>
        <end position="442"/>
    </location>
</feature>
<dbReference type="EMBL" id="CAWYQH010000097">
    <property type="protein sequence ID" value="CAK8684406.1"/>
    <property type="molecule type" value="Genomic_DNA"/>
</dbReference>
<evidence type="ECO:0000256" key="5">
    <source>
        <dbReference type="ARBA" id="ARBA00022873"/>
    </source>
</evidence>
<evidence type="ECO:0000256" key="2">
    <source>
        <dbReference type="ARBA" id="ARBA00005022"/>
    </source>
</evidence>
<protein>
    <recommendedName>
        <fullName evidence="13">Gamma-butyrobetaine dioxygenase</fullName>
    </recommendedName>
</protein>
<evidence type="ECO:0000313" key="12">
    <source>
        <dbReference type="Proteomes" id="UP001642483"/>
    </source>
</evidence>
<comment type="cofactor">
    <cofactor evidence="1">
        <name>Fe(2+)</name>
        <dbReference type="ChEBI" id="CHEBI:29033"/>
    </cofactor>
</comment>
<organism evidence="11 12">
    <name type="scientific">Clavelina lepadiformis</name>
    <name type="common">Light-bulb sea squirt</name>
    <name type="synonym">Ascidia lepadiformis</name>
    <dbReference type="NCBI Taxonomy" id="159417"/>
    <lineage>
        <taxon>Eukaryota</taxon>
        <taxon>Metazoa</taxon>
        <taxon>Chordata</taxon>
        <taxon>Tunicata</taxon>
        <taxon>Ascidiacea</taxon>
        <taxon>Aplousobranchia</taxon>
        <taxon>Clavelinidae</taxon>
        <taxon>Clavelina</taxon>
    </lineage>
</organism>
<dbReference type="InterPro" id="IPR003819">
    <property type="entry name" value="TauD/TfdA-like"/>
</dbReference>
<evidence type="ECO:0000256" key="4">
    <source>
        <dbReference type="ARBA" id="ARBA00022723"/>
    </source>
</evidence>
<proteinExistence type="inferred from homology"/>